<reference evidence="3" key="1">
    <citation type="journal article" date="2019" name="Int. J. Syst. Evol. Microbiol.">
        <title>The Global Catalogue of Microorganisms (GCM) 10K type strain sequencing project: providing services to taxonomists for standard genome sequencing and annotation.</title>
        <authorList>
            <consortium name="The Broad Institute Genomics Platform"/>
            <consortium name="The Broad Institute Genome Sequencing Center for Infectious Disease"/>
            <person name="Wu L."/>
            <person name="Ma J."/>
        </authorList>
    </citation>
    <scope>NUCLEOTIDE SEQUENCE [LARGE SCALE GENOMIC DNA]</scope>
    <source>
        <strain evidence="3">CCUG 54939</strain>
    </source>
</reference>
<organism evidence="2 3">
    <name type="scientific">Pseudaeromonas sharmana</name>
    <dbReference type="NCBI Taxonomy" id="328412"/>
    <lineage>
        <taxon>Bacteria</taxon>
        <taxon>Pseudomonadati</taxon>
        <taxon>Pseudomonadota</taxon>
        <taxon>Gammaproteobacteria</taxon>
        <taxon>Aeromonadales</taxon>
        <taxon>Aeromonadaceae</taxon>
        <taxon>Pseudaeromonas</taxon>
    </lineage>
</organism>
<protein>
    <recommendedName>
        <fullName evidence="4">C2H2-type domain-containing protein</fullName>
    </recommendedName>
</protein>
<dbReference type="Proteomes" id="UP001595692">
    <property type="component" value="Unassembled WGS sequence"/>
</dbReference>
<evidence type="ECO:0000313" key="3">
    <source>
        <dbReference type="Proteomes" id="UP001595692"/>
    </source>
</evidence>
<evidence type="ECO:0000256" key="1">
    <source>
        <dbReference type="SAM" id="MobiDB-lite"/>
    </source>
</evidence>
<gene>
    <name evidence="2" type="ORF">ACFOSS_10920</name>
</gene>
<evidence type="ECO:0008006" key="4">
    <source>
        <dbReference type="Google" id="ProtNLM"/>
    </source>
</evidence>
<keyword evidence="3" id="KW-1185">Reference proteome</keyword>
<evidence type="ECO:0000313" key="2">
    <source>
        <dbReference type="EMBL" id="MFC3913975.1"/>
    </source>
</evidence>
<proteinExistence type="predicted"/>
<name>A0ABV8CP36_9GAMM</name>
<comment type="caution">
    <text evidence="2">The sequence shown here is derived from an EMBL/GenBank/DDBJ whole genome shotgun (WGS) entry which is preliminary data.</text>
</comment>
<accession>A0ABV8CP36</accession>
<feature type="region of interest" description="Disordered" evidence="1">
    <location>
        <begin position="138"/>
        <end position="170"/>
    </location>
</feature>
<dbReference type="RefSeq" id="WP_377152389.1">
    <property type="nucleotide sequence ID" value="NZ_JBHSAF010000014.1"/>
</dbReference>
<dbReference type="EMBL" id="JBHSAF010000014">
    <property type="protein sequence ID" value="MFC3913975.1"/>
    <property type="molecule type" value="Genomic_DNA"/>
</dbReference>
<sequence>MARIIICKLCHLHVEEDKLLVHLLDKHQWVEVKETPHLGLNSMTKDPVFLNQPVASLAQDQLIAKPVATVMKPCSCIYCKVKVEPAHAIEHMRQCQKRINQLANKEKQGKPEQGRVLCAYCNCKVHARNIMSHIRQRHLSEQASSAIEQQGRPGKQAKRSKQPKVVMTSKRGTRTVGLRICDKCRVIHMEHWTYHFSDGTSQTVCRFCKGQLLDNAANRRVDVMDRCVPGSAMSGKRR</sequence>